<evidence type="ECO:0000313" key="1">
    <source>
        <dbReference type="EMBL" id="KAK9110069.1"/>
    </source>
</evidence>
<proteinExistence type="predicted"/>
<keyword evidence="2" id="KW-1185">Reference proteome</keyword>
<reference evidence="1 2" key="1">
    <citation type="submission" date="2024-01" db="EMBL/GenBank/DDBJ databases">
        <title>Genome assemblies of Stephania.</title>
        <authorList>
            <person name="Yang L."/>
        </authorList>
    </citation>
    <scope>NUCLEOTIDE SEQUENCE [LARGE SCALE GENOMIC DNA]</scope>
    <source>
        <strain evidence="1">QJT</strain>
        <tissue evidence="1">Leaf</tissue>
    </source>
</reference>
<accession>A0AAP0I7E1</accession>
<dbReference type="EMBL" id="JBBNAE010000007">
    <property type="protein sequence ID" value="KAK9110069.1"/>
    <property type="molecule type" value="Genomic_DNA"/>
</dbReference>
<sequence length="94" mass="10740">MDEDENHPRMGIQMGIETQWIESKLAPIGRYKIRAPCDEIFGCWHFDNDAKVQATCHTLIGQKLCSANVSEAHWLRKVLVTCWCDTWCMISGNG</sequence>
<organism evidence="1 2">
    <name type="scientific">Stephania japonica</name>
    <dbReference type="NCBI Taxonomy" id="461633"/>
    <lineage>
        <taxon>Eukaryota</taxon>
        <taxon>Viridiplantae</taxon>
        <taxon>Streptophyta</taxon>
        <taxon>Embryophyta</taxon>
        <taxon>Tracheophyta</taxon>
        <taxon>Spermatophyta</taxon>
        <taxon>Magnoliopsida</taxon>
        <taxon>Ranunculales</taxon>
        <taxon>Menispermaceae</taxon>
        <taxon>Menispermoideae</taxon>
        <taxon>Cissampelideae</taxon>
        <taxon>Stephania</taxon>
    </lineage>
</organism>
<protein>
    <submittedName>
        <fullName evidence="1">Uncharacterized protein</fullName>
    </submittedName>
</protein>
<dbReference type="Proteomes" id="UP001417504">
    <property type="component" value="Unassembled WGS sequence"/>
</dbReference>
<dbReference type="AlphaFoldDB" id="A0AAP0I7E1"/>
<gene>
    <name evidence="1" type="ORF">Sjap_018129</name>
</gene>
<comment type="caution">
    <text evidence="1">The sequence shown here is derived from an EMBL/GenBank/DDBJ whole genome shotgun (WGS) entry which is preliminary data.</text>
</comment>
<evidence type="ECO:0000313" key="2">
    <source>
        <dbReference type="Proteomes" id="UP001417504"/>
    </source>
</evidence>
<name>A0AAP0I7E1_9MAGN</name>